<reference evidence="2 3" key="1">
    <citation type="journal article" date="2021" name="Comput. Struct. Biotechnol. J.">
        <title>De novo genome assembly of the potent medicinal plant Rehmannia glutinosa using nanopore technology.</title>
        <authorList>
            <person name="Ma L."/>
            <person name="Dong C."/>
            <person name="Song C."/>
            <person name="Wang X."/>
            <person name="Zheng X."/>
            <person name="Niu Y."/>
            <person name="Chen S."/>
            <person name="Feng W."/>
        </authorList>
    </citation>
    <scope>NUCLEOTIDE SEQUENCE [LARGE SCALE GENOMIC DNA]</scope>
    <source>
        <strain evidence="2">DH-2019</strain>
    </source>
</reference>
<comment type="caution">
    <text evidence="2">The sequence shown here is derived from an EMBL/GenBank/DDBJ whole genome shotgun (WGS) entry which is preliminary data.</text>
</comment>
<sequence length="462" mass="51733">MEEPPPPPSSPQPSSPGVSPVQLKDCIEELLKFTLLSSIQGKLHTGLSDEYCADLLRDDPSNPFLAESEVSKGVPSYPLYKHLASSLYHCIDYGALCRAYKELIPVPVDCSLKKKDEEWNKLIMEKGSTLLNMLKLVDFELHVQEPFFSQLIDGLKTVEGRCDVGDYKSSSPPVLKFSSSRISGDMLHFMRCWKQRVLKKFFQEYQALKKSFFYPLSVFPLLIVTCTSCVQIYRNFYSEEKERSNGVLAICVKIPTSQPHVIMASILLVSVLSGLQYSSLDSISLSPGLNYDGVRRLLGFVETTGTNPELLPPPASTLLSTFSAPHNPDVKGSTLTNGARALAKHVNRSSEGYWGALHGSGQFSFILALSKLCQCRFFELFEVEFQPTTADSEKNRHAMDVINRLLTHCSWINMHIVRPHGSVFEIRTDDGYGARWSGDGTKWSRKVSKAYNKETLVLKLLN</sequence>
<accession>A0ABR0WJ01</accession>
<keyword evidence="3" id="KW-1185">Reference proteome</keyword>
<dbReference type="PANTHER" id="PTHR34204">
    <property type="entry name" value="RNA-BINDING ASCH DOMAIN PROTEIN"/>
    <property type="match status" value="1"/>
</dbReference>
<dbReference type="EMBL" id="JABTTQ020000011">
    <property type="protein sequence ID" value="KAK6146324.1"/>
    <property type="molecule type" value="Genomic_DNA"/>
</dbReference>
<dbReference type="Proteomes" id="UP001318860">
    <property type="component" value="Unassembled WGS sequence"/>
</dbReference>
<evidence type="ECO:0000313" key="3">
    <source>
        <dbReference type="Proteomes" id="UP001318860"/>
    </source>
</evidence>
<protein>
    <submittedName>
        <fullName evidence="2">Uncharacterized protein</fullName>
    </submittedName>
</protein>
<feature type="region of interest" description="Disordered" evidence="1">
    <location>
        <begin position="1"/>
        <end position="20"/>
    </location>
</feature>
<dbReference type="InterPro" id="IPR015947">
    <property type="entry name" value="PUA-like_sf"/>
</dbReference>
<evidence type="ECO:0000313" key="2">
    <source>
        <dbReference type="EMBL" id="KAK6146324.1"/>
    </source>
</evidence>
<dbReference type="SUPFAM" id="SSF88697">
    <property type="entry name" value="PUA domain-like"/>
    <property type="match status" value="1"/>
</dbReference>
<dbReference type="PANTHER" id="PTHR34204:SF2">
    <property type="entry name" value="RNA-BINDING ASCH DOMAIN PROTEIN"/>
    <property type="match status" value="1"/>
</dbReference>
<gene>
    <name evidence="2" type="ORF">DH2020_020193</name>
</gene>
<dbReference type="Gene3D" id="2.30.130.30">
    <property type="entry name" value="Hypothetical protein"/>
    <property type="match status" value="1"/>
</dbReference>
<evidence type="ECO:0000256" key="1">
    <source>
        <dbReference type="SAM" id="MobiDB-lite"/>
    </source>
</evidence>
<name>A0ABR0WJ01_REHGL</name>
<proteinExistence type="predicted"/>
<organism evidence="2 3">
    <name type="scientific">Rehmannia glutinosa</name>
    <name type="common">Chinese foxglove</name>
    <dbReference type="NCBI Taxonomy" id="99300"/>
    <lineage>
        <taxon>Eukaryota</taxon>
        <taxon>Viridiplantae</taxon>
        <taxon>Streptophyta</taxon>
        <taxon>Embryophyta</taxon>
        <taxon>Tracheophyta</taxon>
        <taxon>Spermatophyta</taxon>
        <taxon>Magnoliopsida</taxon>
        <taxon>eudicotyledons</taxon>
        <taxon>Gunneridae</taxon>
        <taxon>Pentapetalae</taxon>
        <taxon>asterids</taxon>
        <taxon>lamiids</taxon>
        <taxon>Lamiales</taxon>
        <taxon>Orobanchaceae</taxon>
        <taxon>Rehmannieae</taxon>
        <taxon>Rehmannia</taxon>
    </lineage>
</organism>
<feature type="compositionally biased region" description="Pro residues" evidence="1">
    <location>
        <begin position="1"/>
        <end position="14"/>
    </location>
</feature>